<reference evidence="2 3" key="1">
    <citation type="submission" date="2010-12" db="EMBL/GenBank/DDBJ databases">
        <title>Complete sequence of Ethanoligenens harbinense YUAN-3.</title>
        <authorList>
            <person name="Lucas S."/>
            <person name="Copeland A."/>
            <person name="Lapidus A."/>
            <person name="Cheng J.-F."/>
            <person name="Bruce D."/>
            <person name="Goodwin L."/>
            <person name="Pitluck S."/>
            <person name="Chertkov O."/>
            <person name="Misra M."/>
            <person name="Detter J.C."/>
            <person name="Han C."/>
            <person name="Tapia R."/>
            <person name="Land M."/>
            <person name="Hauser L."/>
            <person name="Jeffries C."/>
            <person name="Kyrpides N."/>
            <person name="Ivanova N."/>
            <person name="Mikhailova N."/>
            <person name="Wang A."/>
            <person name="Mouttaki H."/>
            <person name="He Z."/>
            <person name="Zhou J."/>
            <person name="Hemme C.L."/>
            <person name="Woyke T."/>
        </authorList>
    </citation>
    <scope>NUCLEOTIDE SEQUENCE [LARGE SCALE GENOMIC DNA]</scope>
    <source>
        <strain evidence="3">DSM 18485 / JCM 12961 / CGMCC 1.5033 / YUAN-3</strain>
    </source>
</reference>
<accession>E6U5V4</accession>
<sequence length="45" mass="4984">MQAVYIIMIVLLFAAGAYGSALNAHRKSAQKPPEKESKRNVKKPQ</sequence>
<feature type="region of interest" description="Disordered" evidence="1">
    <location>
        <begin position="24"/>
        <end position="45"/>
    </location>
</feature>
<protein>
    <submittedName>
        <fullName evidence="2">Uncharacterized protein</fullName>
    </submittedName>
</protein>
<organism evidence="2 3">
    <name type="scientific">Ethanoligenens harbinense (strain DSM 18485 / JCM 12961 / CGMCC 1.5033 / YUAN-3)</name>
    <dbReference type="NCBI Taxonomy" id="663278"/>
    <lineage>
        <taxon>Bacteria</taxon>
        <taxon>Bacillati</taxon>
        <taxon>Bacillota</taxon>
        <taxon>Clostridia</taxon>
        <taxon>Eubacteriales</taxon>
        <taxon>Oscillospiraceae</taxon>
        <taxon>Ethanoligenens</taxon>
    </lineage>
</organism>
<evidence type="ECO:0000256" key="1">
    <source>
        <dbReference type="SAM" id="MobiDB-lite"/>
    </source>
</evidence>
<dbReference type="Proteomes" id="UP000001551">
    <property type="component" value="Chromosome"/>
</dbReference>
<keyword evidence="3" id="KW-1185">Reference proteome</keyword>
<dbReference type="EMBL" id="CP002400">
    <property type="protein sequence ID" value="ADU27971.1"/>
    <property type="molecule type" value="Genomic_DNA"/>
</dbReference>
<gene>
    <name evidence="2" type="ordered locus">Ethha_2477</name>
</gene>
<evidence type="ECO:0000313" key="2">
    <source>
        <dbReference type="EMBL" id="ADU27971.1"/>
    </source>
</evidence>
<name>E6U5V4_ETHHY</name>
<evidence type="ECO:0000313" key="3">
    <source>
        <dbReference type="Proteomes" id="UP000001551"/>
    </source>
</evidence>
<dbReference type="KEGG" id="eha:Ethha_2477"/>
<proteinExistence type="predicted"/>
<dbReference type="HOGENOM" id="CLU_3199909_0_0_9"/>
<dbReference type="AlphaFoldDB" id="E6U5V4"/>